<name>A0A0W0TIK1_9GAMM</name>
<comment type="similarity">
    <text evidence="1 4">Belongs to the carbohydrate kinase PfkB family.</text>
</comment>
<sequence>MKKYHVYGVGNALLDREAKIDEQILEDFQIEKGVMTLTDELTHHRLMTALADSFCHRGCGGSAANTMIALSQFGGRGYYSCKVASDEAGYLFLHELQALGIDCNLTVNNLSSGITGQCLVLVTEDAQRTLNTHLGISETLCPEALDLKAIAAARYIYLEGYLVTSPTARNALLTARRYANTVNTKVALTLSDPNMVRYFKNELLSVIDGRVDLLFCNEEEALLFTLTDNLEAAIGLLQPLANHLVITCGSRGAVLAIDGEIMAIPTTPVLAVDTVGAGDMFAGAYLYAITQGYAPQLAIDLANKAAAQVVKQYGARLDNRQVKIIKEQFTSNNYHFAAPGHFGTSQLVEMEVES</sequence>
<organism evidence="6 8">
    <name type="scientific">Legionella feeleii</name>
    <dbReference type="NCBI Taxonomy" id="453"/>
    <lineage>
        <taxon>Bacteria</taxon>
        <taxon>Pseudomonadati</taxon>
        <taxon>Pseudomonadota</taxon>
        <taxon>Gammaproteobacteria</taxon>
        <taxon>Legionellales</taxon>
        <taxon>Legionellaceae</taxon>
        <taxon>Legionella</taxon>
    </lineage>
</organism>
<evidence type="ECO:0000313" key="7">
    <source>
        <dbReference type="EMBL" id="SPX60025.1"/>
    </source>
</evidence>
<evidence type="ECO:0000313" key="8">
    <source>
        <dbReference type="Proteomes" id="UP000054698"/>
    </source>
</evidence>
<dbReference type="InterPro" id="IPR002173">
    <property type="entry name" value="Carboh/pur_kinase_PfkB_CS"/>
</dbReference>
<reference evidence="7 9" key="2">
    <citation type="submission" date="2018-06" db="EMBL/GenBank/DDBJ databases">
        <authorList>
            <consortium name="Pathogen Informatics"/>
            <person name="Doyle S."/>
        </authorList>
    </citation>
    <scope>NUCLEOTIDE SEQUENCE [LARGE SCALE GENOMIC DNA]</scope>
    <source>
        <strain evidence="7 9">NCTC12022</strain>
    </source>
</reference>
<dbReference type="RefSeq" id="WP_064088280.1">
    <property type="nucleotide sequence ID" value="NZ_CAAAHT010000005.1"/>
</dbReference>
<dbReference type="SUPFAM" id="SSF53613">
    <property type="entry name" value="Ribokinase-like"/>
    <property type="match status" value="1"/>
</dbReference>
<dbReference type="EMBL" id="UASS01000005">
    <property type="protein sequence ID" value="SPX60025.1"/>
    <property type="molecule type" value="Genomic_DNA"/>
</dbReference>
<keyword evidence="8" id="KW-1185">Reference proteome</keyword>
<dbReference type="EMBL" id="LNYB01000085">
    <property type="protein sequence ID" value="KTC95442.1"/>
    <property type="molecule type" value="Genomic_DNA"/>
</dbReference>
<evidence type="ECO:0000256" key="4">
    <source>
        <dbReference type="RuleBase" id="RU003704"/>
    </source>
</evidence>
<gene>
    <name evidence="6" type="primary">iolCB</name>
    <name evidence="6" type="ORF">Lfee_3107</name>
    <name evidence="7" type="ORF">NCTC12022_00741</name>
</gene>
<dbReference type="AlphaFoldDB" id="A0A0W0TIK1"/>
<dbReference type="Pfam" id="PF00294">
    <property type="entry name" value="PfkB"/>
    <property type="match status" value="1"/>
</dbReference>
<proteinExistence type="inferred from homology"/>
<protein>
    <submittedName>
        <fullName evidence="6">IolC/IolB transferase kinase protein</fullName>
        <ecNumber evidence="7">2.7.1.15</ecNumber>
    </submittedName>
</protein>
<evidence type="ECO:0000256" key="2">
    <source>
        <dbReference type="ARBA" id="ARBA00022679"/>
    </source>
</evidence>
<dbReference type="STRING" id="453.Lfee_3107"/>
<dbReference type="PANTHER" id="PTHR43320:SF3">
    <property type="entry name" value="CARBOHYDRATE KINASE PFKB DOMAIN-CONTAINING PROTEIN"/>
    <property type="match status" value="1"/>
</dbReference>
<accession>A0A0W0TIK1</accession>
<dbReference type="InterPro" id="IPR052700">
    <property type="entry name" value="Carb_kinase_PfkB-like"/>
</dbReference>
<dbReference type="InterPro" id="IPR011611">
    <property type="entry name" value="PfkB_dom"/>
</dbReference>
<dbReference type="InterPro" id="IPR002139">
    <property type="entry name" value="Ribo/fructo_kinase"/>
</dbReference>
<evidence type="ECO:0000259" key="5">
    <source>
        <dbReference type="Pfam" id="PF00294"/>
    </source>
</evidence>
<feature type="domain" description="Carbohydrate kinase PfkB" evidence="5">
    <location>
        <begin position="57"/>
        <end position="318"/>
    </location>
</feature>
<dbReference type="PROSITE" id="PS00584">
    <property type="entry name" value="PFKB_KINASES_2"/>
    <property type="match status" value="1"/>
</dbReference>
<evidence type="ECO:0000256" key="1">
    <source>
        <dbReference type="ARBA" id="ARBA00010688"/>
    </source>
</evidence>
<dbReference type="PRINTS" id="PR00990">
    <property type="entry name" value="RIBOKINASE"/>
</dbReference>
<keyword evidence="2 4" id="KW-0808">Transferase</keyword>
<keyword evidence="3 4" id="KW-0418">Kinase</keyword>
<dbReference type="Gene3D" id="3.30.1110.10">
    <property type="match status" value="1"/>
</dbReference>
<evidence type="ECO:0000256" key="3">
    <source>
        <dbReference type="ARBA" id="ARBA00022777"/>
    </source>
</evidence>
<dbReference type="EC" id="2.7.1.15" evidence="7"/>
<dbReference type="Proteomes" id="UP000251942">
    <property type="component" value="Unassembled WGS sequence"/>
</dbReference>
<dbReference type="GO" id="GO:0004747">
    <property type="term" value="F:ribokinase activity"/>
    <property type="evidence" value="ECO:0007669"/>
    <property type="project" value="UniProtKB-EC"/>
</dbReference>
<dbReference type="Gene3D" id="3.40.1190.20">
    <property type="match status" value="1"/>
</dbReference>
<dbReference type="InterPro" id="IPR029056">
    <property type="entry name" value="Ribokinase-like"/>
</dbReference>
<evidence type="ECO:0000313" key="6">
    <source>
        <dbReference type="EMBL" id="KTC95442.1"/>
    </source>
</evidence>
<dbReference type="Proteomes" id="UP000054698">
    <property type="component" value="Unassembled WGS sequence"/>
</dbReference>
<dbReference type="PATRIC" id="fig|453.4.peg.3388"/>
<dbReference type="CDD" id="cd01168">
    <property type="entry name" value="adenosine_kinase"/>
    <property type="match status" value="1"/>
</dbReference>
<dbReference type="OrthoDB" id="9813569at2"/>
<reference evidence="6 8" key="1">
    <citation type="submission" date="2015-11" db="EMBL/GenBank/DDBJ databases">
        <title>Genomic analysis of 38 Legionella species identifies large and diverse effector repertoires.</title>
        <authorList>
            <person name="Burstein D."/>
            <person name="Amaro F."/>
            <person name="Zusman T."/>
            <person name="Lifshitz Z."/>
            <person name="Cohen O."/>
            <person name="Gilbert J.A."/>
            <person name="Pupko T."/>
            <person name="Shuman H.A."/>
            <person name="Segal G."/>
        </authorList>
    </citation>
    <scope>NUCLEOTIDE SEQUENCE [LARGE SCALE GENOMIC DNA]</scope>
    <source>
        <strain evidence="6 8">WO-44C</strain>
    </source>
</reference>
<dbReference type="PANTHER" id="PTHR43320">
    <property type="entry name" value="SUGAR KINASE"/>
    <property type="match status" value="1"/>
</dbReference>
<evidence type="ECO:0000313" key="9">
    <source>
        <dbReference type="Proteomes" id="UP000251942"/>
    </source>
</evidence>